<sequence length="455" mass="47167">MQNERGSVLLYCLLLLLVLAVVTPVILNSVSTDKLSSDRMEREAQVSTLSSGAAEAFLSYVKQTGTVSAIRSYPGWGTKTIALPNGKQVKLTQAATAGGLPLDIASAALSDNQVESALLNTIVVTITASAGTYQKSFRYSIQEFDNALTVDVDHTIDVTSDTTVNKKYLLTPQGNNSAGGTVTYPWSGTTLKEAISKFLSDTLASVNTIIAGYNAAPLVCSGCVNTPEVLKLGNLDVNGNLSYGTAGQPVIVIAENINFNTWGASLAVIGDVVVSSDVKTNDKGSLTVMKDANGQFGNLISQNTISFNKDGDVLSVAGMIFAKAAFRISDSSSSTATTVTADSIVSYDQLQINGKSSVAVNKYIIVNKLEATNGMGVSINANNDILAADYISVDKAYSIAAGGLIAGGNKIDFHNTNSGANTISATGAATALQCGTGNPPYGSCTGGVAFSLNRQ</sequence>
<comment type="caution">
    <text evidence="1">The sequence shown here is derived from an EMBL/GenBank/DDBJ whole genome shotgun (WGS) entry which is preliminary data.</text>
</comment>
<organism evidence="1 2">
    <name type="scientific">Cohnella fermenti</name>
    <dbReference type="NCBI Taxonomy" id="2565925"/>
    <lineage>
        <taxon>Bacteria</taxon>
        <taxon>Bacillati</taxon>
        <taxon>Bacillota</taxon>
        <taxon>Bacilli</taxon>
        <taxon>Bacillales</taxon>
        <taxon>Paenibacillaceae</taxon>
        <taxon>Cohnella</taxon>
    </lineage>
</organism>
<dbReference type="RefSeq" id="WP_136369135.1">
    <property type="nucleotide sequence ID" value="NZ_SSOB01000007.1"/>
</dbReference>
<dbReference type="OrthoDB" id="2552500at2"/>
<dbReference type="Proteomes" id="UP000310636">
    <property type="component" value="Unassembled WGS sequence"/>
</dbReference>
<reference evidence="1 2" key="1">
    <citation type="submission" date="2019-04" db="EMBL/GenBank/DDBJ databases">
        <title>Cohnella sp. nov. isolated from preserved vegetables.</title>
        <authorList>
            <person name="Lin S.-Y."/>
            <person name="Hung M.-H."/>
            <person name="Young C.-C."/>
        </authorList>
    </citation>
    <scope>NUCLEOTIDE SEQUENCE [LARGE SCALE GENOMIC DNA]</scope>
    <source>
        <strain evidence="1 2">CC-MHH1044</strain>
    </source>
</reference>
<keyword evidence="2" id="KW-1185">Reference proteome</keyword>
<proteinExistence type="predicted"/>
<gene>
    <name evidence="1" type="ORF">E6C55_07390</name>
</gene>
<dbReference type="AlphaFoldDB" id="A0A4S4C383"/>
<protein>
    <submittedName>
        <fullName evidence="1">Uncharacterized protein</fullName>
    </submittedName>
</protein>
<evidence type="ECO:0000313" key="2">
    <source>
        <dbReference type="Proteomes" id="UP000310636"/>
    </source>
</evidence>
<accession>A0A4S4C383</accession>
<evidence type="ECO:0000313" key="1">
    <source>
        <dbReference type="EMBL" id="THF82197.1"/>
    </source>
</evidence>
<dbReference type="EMBL" id="SSOB01000007">
    <property type="protein sequence ID" value="THF82197.1"/>
    <property type="molecule type" value="Genomic_DNA"/>
</dbReference>
<name>A0A4S4C383_9BACL</name>